<evidence type="ECO:0000313" key="4">
    <source>
        <dbReference type="EMBL" id="QNO48988.1"/>
    </source>
</evidence>
<sequence>MKRILTASLILLASAIICLCLFTPAIGADAGQEVRIADKTGDWGNPSPYLAYARGPGYVRTHFIFDTLVWKNETAGPIPLLAEDWEYSSEEDVYVFNLSENAKWHDGEPVTADDVAFTITYMKEHPYGWVVLESVDRAEVIDPHTVKIYMSSPYAPFMEDIGGTMPILPEHIWKNVANPMDFVGDGAFIGCGPFKYADFSKEHGSYRYEAFDEYHLGRPIIDQLIYVKAGDPQMALQHGEVDFADVKPDMADTIRADGFVVIEGPHYWNKKLMINHNREPLDNITFRQALCYAINQSEFVDKSLRGHGKPASYGLISSESAWASPNVPNYPYNPGKAKEMISTLGYVWEDGVFTKDGKPLELQVLVSMIGVGGQPAPDRDGEILKNQLEKVGIRVDLTSLDTKVVDTKVINWDFDLAISGHGGIGGDPKILYEKTIQTPGAKPSPNTARYNKSEELNELLDDLMHEMDPVKRRAAVYEAQNVYARELPAISLYYPTSYYAYDPDTGVEWFYTTGGIAKGIPIPQNKLALIGGGDGAMSGETAGTAEAAGTTETTATEAGTTVMNTPIMPGSALIAILMAFVTIQMKRSNRKP</sequence>
<dbReference type="CDD" id="cd08520">
    <property type="entry name" value="PBP2_NikA_DppA_OppA_like_21"/>
    <property type="match status" value="1"/>
</dbReference>
<dbReference type="AlphaFoldDB" id="A0A7G9YLV4"/>
<evidence type="ECO:0000259" key="3">
    <source>
        <dbReference type="Pfam" id="PF00496"/>
    </source>
</evidence>
<feature type="domain" description="Solute-binding protein family 5" evidence="3">
    <location>
        <begin position="77"/>
        <end position="431"/>
    </location>
</feature>
<dbReference type="Gene3D" id="3.10.105.10">
    <property type="entry name" value="Dipeptide-binding Protein, Domain 3"/>
    <property type="match status" value="1"/>
</dbReference>
<name>A0A7G9YLV4_9EURY</name>
<dbReference type="InterPro" id="IPR039424">
    <property type="entry name" value="SBP_5"/>
</dbReference>
<organism evidence="4">
    <name type="scientific">Candidatus Methanogaster sp. ANME-2c ERB4</name>
    <dbReference type="NCBI Taxonomy" id="2759911"/>
    <lineage>
        <taxon>Archaea</taxon>
        <taxon>Methanobacteriati</taxon>
        <taxon>Methanobacteriota</taxon>
        <taxon>Stenosarchaea group</taxon>
        <taxon>Methanomicrobia</taxon>
        <taxon>Methanosarcinales</taxon>
        <taxon>ANME-2 cluster</taxon>
        <taxon>Candidatus Methanogasteraceae</taxon>
        <taxon>Candidatus Methanogaster</taxon>
    </lineage>
</organism>
<proteinExistence type="predicted"/>
<keyword evidence="2" id="KW-1133">Transmembrane helix</keyword>
<dbReference type="GO" id="GO:1904680">
    <property type="term" value="F:peptide transmembrane transporter activity"/>
    <property type="evidence" value="ECO:0007669"/>
    <property type="project" value="TreeGrafter"/>
</dbReference>
<dbReference type="PANTHER" id="PTHR30290">
    <property type="entry name" value="PERIPLASMIC BINDING COMPONENT OF ABC TRANSPORTER"/>
    <property type="match status" value="1"/>
</dbReference>
<keyword evidence="2" id="KW-0812">Transmembrane</keyword>
<dbReference type="SUPFAM" id="SSF53850">
    <property type="entry name" value="Periplasmic binding protein-like II"/>
    <property type="match status" value="1"/>
</dbReference>
<keyword evidence="1" id="KW-0732">Signal</keyword>
<protein>
    <recommendedName>
        <fullName evidence="3">Solute-binding protein family 5 domain-containing protein</fullName>
    </recommendedName>
</protein>
<dbReference type="EMBL" id="MT631368">
    <property type="protein sequence ID" value="QNO48988.1"/>
    <property type="molecule type" value="Genomic_DNA"/>
</dbReference>
<dbReference type="GO" id="GO:0015833">
    <property type="term" value="P:peptide transport"/>
    <property type="evidence" value="ECO:0007669"/>
    <property type="project" value="TreeGrafter"/>
</dbReference>
<evidence type="ECO:0000256" key="2">
    <source>
        <dbReference type="SAM" id="Phobius"/>
    </source>
</evidence>
<evidence type="ECO:0000256" key="1">
    <source>
        <dbReference type="ARBA" id="ARBA00022729"/>
    </source>
</evidence>
<feature type="transmembrane region" description="Helical" evidence="2">
    <location>
        <begin position="566"/>
        <end position="583"/>
    </location>
</feature>
<dbReference type="PANTHER" id="PTHR30290:SF64">
    <property type="entry name" value="ABC TRANSPORTER PERIPLASMIC BINDING PROTEIN"/>
    <property type="match status" value="1"/>
</dbReference>
<keyword evidence="2" id="KW-0472">Membrane</keyword>
<dbReference type="Pfam" id="PF00496">
    <property type="entry name" value="SBP_bac_5"/>
    <property type="match status" value="1"/>
</dbReference>
<dbReference type="InterPro" id="IPR000914">
    <property type="entry name" value="SBP_5_dom"/>
</dbReference>
<reference evidence="4" key="1">
    <citation type="submission" date="2020-06" db="EMBL/GenBank/DDBJ databases">
        <title>Unique genomic features of the anaerobic methanotrophic archaea.</title>
        <authorList>
            <person name="Chadwick G.L."/>
            <person name="Skennerton C.T."/>
            <person name="Laso-Perez R."/>
            <person name="Leu A.O."/>
            <person name="Speth D.R."/>
            <person name="Yu H."/>
            <person name="Morgan-Lang C."/>
            <person name="Hatzenpichler R."/>
            <person name="Goudeau D."/>
            <person name="Malmstrom R."/>
            <person name="Brazelton W.J."/>
            <person name="Woyke T."/>
            <person name="Hallam S.J."/>
            <person name="Tyson G.W."/>
            <person name="Wegener G."/>
            <person name="Boetius A."/>
            <person name="Orphan V."/>
        </authorList>
    </citation>
    <scope>NUCLEOTIDE SEQUENCE</scope>
</reference>
<gene>
    <name evidence="4" type="ORF">CMADCPIN_00018</name>
</gene>
<dbReference type="Gene3D" id="3.40.190.10">
    <property type="entry name" value="Periplasmic binding protein-like II"/>
    <property type="match status" value="1"/>
</dbReference>
<accession>A0A7G9YLV4</accession>